<evidence type="ECO:0000256" key="2">
    <source>
        <dbReference type="ARBA" id="ARBA00022741"/>
    </source>
</evidence>
<evidence type="ECO:0000256" key="3">
    <source>
        <dbReference type="ARBA" id="ARBA00022840"/>
    </source>
</evidence>
<evidence type="ECO:0000259" key="4">
    <source>
        <dbReference type="PROSITE" id="PS50051"/>
    </source>
</evidence>
<dbReference type="InterPro" id="IPR004482">
    <property type="entry name" value="Mg_chelat-rel"/>
</dbReference>
<dbReference type="Pfam" id="PF13335">
    <property type="entry name" value="Mg_chelatase_C"/>
    <property type="match status" value="1"/>
</dbReference>
<protein>
    <submittedName>
        <fullName evidence="5">Magnesium chelatase</fullName>
    </submittedName>
</protein>
<comment type="similarity">
    <text evidence="1">Belongs to the Mg-chelatase subunits D/I family. ComM subfamily.</text>
</comment>
<feature type="domain" description="MCM C-terminal AAA(+) ATPase" evidence="4">
    <location>
        <begin position="298"/>
        <end position="399"/>
    </location>
</feature>
<dbReference type="AlphaFoldDB" id="A0A2M6XU23"/>
<dbReference type="SUPFAM" id="SSF52540">
    <property type="entry name" value="P-loop containing nucleoside triphosphate hydrolases"/>
    <property type="match status" value="1"/>
</dbReference>
<proteinExistence type="inferred from homology"/>
<dbReference type="GO" id="GO:0003677">
    <property type="term" value="F:DNA binding"/>
    <property type="evidence" value="ECO:0007669"/>
    <property type="project" value="InterPro"/>
</dbReference>
<organism evidence="5 6">
    <name type="scientific">bacterium (Candidatus Gribaldobacteria) CG08_land_8_20_14_0_20_39_15</name>
    <dbReference type="NCBI Taxonomy" id="2014273"/>
    <lineage>
        <taxon>Bacteria</taxon>
        <taxon>Candidatus Gribaldobacteria</taxon>
    </lineage>
</organism>
<dbReference type="InterPro" id="IPR020568">
    <property type="entry name" value="Ribosomal_Su5_D2-typ_SF"/>
</dbReference>
<evidence type="ECO:0000313" key="5">
    <source>
        <dbReference type="EMBL" id="PIU14728.1"/>
    </source>
</evidence>
<dbReference type="NCBIfam" id="TIGR00368">
    <property type="entry name" value="YifB family Mg chelatase-like AAA ATPase"/>
    <property type="match status" value="1"/>
</dbReference>
<name>A0A2M6XU23_9BACT</name>
<dbReference type="PANTHER" id="PTHR32039:SF7">
    <property type="entry name" value="COMPETENCE PROTEIN COMM"/>
    <property type="match status" value="1"/>
</dbReference>
<dbReference type="Proteomes" id="UP000229784">
    <property type="component" value="Unassembled WGS sequence"/>
</dbReference>
<dbReference type="SMART" id="SM00382">
    <property type="entry name" value="AAA"/>
    <property type="match status" value="1"/>
</dbReference>
<dbReference type="PANTHER" id="PTHR32039">
    <property type="entry name" value="MAGNESIUM-CHELATASE SUBUNIT CHLI"/>
    <property type="match status" value="1"/>
</dbReference>
<keyword evidence="2" id="KW-0547">Nucleotide-binding</keyword>
<dbReference type="PROSITE" id="PS50051">
    <property type="entry name" value="MCM_2"/>
    <property type="match status" value="1"/>
</dbReference>
<dbReference type="Pfam" id="PF13541">
    <property type="entry name" value="ChlI"/>
    <property type="match status" value="1"/>
</dbReference>
<dbReference type="InterPro" id="IPR045006">
    <property type="entry name" value="CHLI-like"/>
</dbReference>
<dbReference type="GO" id="GO:0005524">
    <property type="term" value="F:ATP binding"/>
    <property type="evidence" value="ECO:0007669"/>
    <property type="project" value="UniProtKB-KW"/>
</dbReference>
<dbReference type="InterPro" id="IPR027417">
    <property type="entry name" value="P-loop_NTPase"/>
</dbReference>
<dbReference type="InterPro" id="IPR001208">
    <property type="entry name" value="MCM_dom"/>
</dbReference>
<dbReference type="InterPro" id="IPR000523">
    <property type="entry name" value="Mg_chelatse_chII-like_cat_dom"/>
</dbReference>
<dbReference type="Gene3D" id="3.40.50.300">
    <property type="entry name" value="P-loop containing nucleotide triphosphate hydrolases"/>
    <property type="match status" value="1"/>
</dbReference>
<accession>A0A2M6XU23</accession>
<comment type="caution">
    <text evidence="5">The sequence shown here is derived from an EMBL/GenBank/DDBJ whole genome shotgun (WGS) entry which is preliminary data.</text>
</comment>
<dbReference type="PRINTS" id="PR01657">
    <property type="entry name" value="MCMFAMILY"/>
</dbReference>
<gene>
    <name evidence="5" type="ORF">COT20_02505</name>
</gene>
<dbReference type="Gene3D" id="3.30.230.10">
    <property type="match status" value="1"/>
</dbReference>
<dbReference type="Pfam" id="PF01078">
    <property type="entry name" value="Mg_chelatase"/>
    <property type="match status" value="1"/>
</dbReference>
<dbReference type="InterPro" id="IPR025158">
    <property type="entry name" value="Mg_chelat-rel_C"/>
</dbReference>
<dbReference type="EMBL" id="PEXQ01000061">
    <property type="protein sequence ID" value="PIU14728.1"/>
    <property type="molecule type" value="Genomic_DNA"/>
</dbReference>
<keyword evidence="3" id="KW-0067">ATP-binding</keyword>
<reference evidence="6" key="1">
    <citation type="submission" date="2017-09" db="EMBL/GenBank/DDBJ databases">
        <title>Depth-based differentiation of microbial function through sediment-hosted aquifers and enrichment of novel symbionts in the deep terrestrial subsurface.</title>
        <authorList>
            <person name="Probst A.J."/>
            <person name="Ladd B."/>
            <person name="Jarett J.K."/>
            <person name="Geller-Mcgrath D.E."/>
            <person name="Sieber C.M.K."/>
            <person name="Emerson J.B."/>
            <person name="Anantharaman K."/>
            <person name="Thomas B.C."/>
            <person name="Malmstrom R."/>
            <person name="Stieglmeier M."/>
            <person name="Klingl A."/>
            <person name="Woyke T."/>
            <person name="Ryan C.M."/>
            <person name="Banfield J.F."/>
        </authorList>
    </citation>
    <scope>NUCLEOTIDE SEQUENCE [LARGE SCALE GENOMIC DNA]</scope>
</reference>
<sequence>MLAKVFSSALKGIQAQIIEVEVSASSGLRSFNIVGLADTAIKEAKERVCSAIKCLGLKSPHQEIRRVVVNLAPADLKKEGSHYDLPIALAYLLASEQIRFNPSNKIILGELALNNELKPIKGALSFALLAAKNGFKQIILPRENVKEAGLVKLLTEYDNLQVIGAANLKETILFLEGKKEIAEQRTSLNDFIKKSTDKEIDFGWIKGQEHSKRGLEIAVAGGHNLFLQGPPGTGKTLLAKAITSIMPDLEPQELLELVQIYSASGFLSDNQWSYQRPFRAPHHSASEPTIIGGGSPAKAGEITLAHRGVLFLDEFPEFHRDVLESLRQPIEQGEITIQRAKINLTLPARFFLIAAANPCPCGYHNDQEKECTCAPSQVAAYRRKLSGPLMDRIDIFCWVSSLKYQHLVSENQENESEQIKQKISQARIIQKERLKNQGLFTNSEMTLPLIKKHCFLDNASQMLLKKFVDSRQLSGRGYYRVLKVARTIADLDNRENISFANVSEALSYRQQNTVN</sequence>
<dbReference type="SUPFAM" id="SSF54211">
    <property type="entry name" value="Ribosomal protein S5 domain 2-like"/>
    <property type="match status" value="1"/>
</dbReference>
<dbReference type="InterPro" id="IPR003593">
    <property type="entry name" value="AAA+_ATPase"/>
</dbReference>
<dbReference type="InterPro" id="IPR014721">
    <property type="entry name" value="Ribsml_uS5_D2-typ_fold_subgr"/>
</dbReference>
<evidence type="ECO:0000313" key="6">
    <source>
        <dbReference type="Proteomes" id="UP000229784"/>
    </source>
</evidence>
<evidence type="ECO:0000256" key="1">
    <source>
        <dbReference type="ARBA" id="ARBA00006354"/>
    </source>
</evidence>